<dbReference type="EMBL" id="JAEEGC010000021">
    <property type="protein sequence ID" value="MBV7272228.1"/>
    <property type="molecule type" value="Genomic_DNA"/>
</dbReference>
<dbReference type="InterPro" id="IPR051922">
    <property type="entry name" value="Bact_Sporulation_Assoc"/>
</dbReference>
<sequence length="929" mass="104640">MIRNNKPIIKMILLSTLCTSILLNGFSYKVYASFPTTKRLAGSDRYATAVKVAQDGWTSSYYAILACGENYPDALSAVPLAKKYDSPILLTYKNSLPADVMEELKSLKVGKVFIIGGTGSVGSNIEEQLAAEGMQIERLGGIDRYDTSVKIAEKFGNVDTLTVATGEDYADAISVGPAAAAMGVPVLLVPRNIMPDTTKQYIRNLNTIRNSEYSNLHNGDTDKSDDNVGDFRNMQIFVVGDNDVVSDNVASEFENTFTDNASIKQYGSVERITGKDKYERNINIIARFIEHSDGNTVNYDDHSNSSDDYKKTQYSTEYDLFSLNNMFVASGDGFADALSGAALAAKTKSPVILSGDSNTQMLKNFILSKIPNYGYNSTAPEYLTVLGGEAVMPDSRVSSIFGTVAFDNTAPFNNSDTAEFKDKQLEKLIRDKVGIHDRELHYSDLKDITSLDLSNQGIDDLTGLDNCSNLKSLDLSYNQITDVLPLLKLYYLEDLNLSHNEIEDISYLSNLRELKQLNLSDNDISTFDYSRENSSDNNDNDYDKISENVFRYLTNLTFLDLSNSNSEEYYSTRNRITSSDLENLNVLTNLTSLNLKGNDLGSLTNLEKLTSLTTLNLSHTDISNLDSVEKLTNLTYLDISNNTSIDGSDLKPLQYLNKLKYLNASSNGIDDLTYIKGLSGLNTLYLEDNPIKDYTPILSYKDSLYYKDFDTSLIDESSDFYSKDIEMNVQIKNEIDNFSTMYGYSDFDKLKYRQLYRPYASEAYDSTLSGLYKERDWKKSQLTAQGLSSTQLKSINDNIENMENQIADIKKKDDMNTKVRDLNNQLVATYNAKDMMKIINNINCVYSDYRYDYYRTTVERCNKEIENMKAQLQIASMQSPSYSGASTIQELQYDIEQRQKDKDFAQEKVNMYDNYRNFFNAISSVIEEN</sequence>
<dbReference type="InterPro" id="IPR001611">
    <property type="entry name" value="Leu-rich_rpt"/>
</dbReference>
<evidence type="ECO:0000313" key="4">
    <source>
        <dbReference type="EMBL" id="MBV7272228.1"/>
    </source>
</evidence>
<keyword evidence="2" id="KW-0677">Repeat</keyword>
<name>A0A949TTS5_9CLOT</name>
<dbReference type="PANTHER" id="PTHR30032:SF8">
    <property type="entry name" value="GERMINATION-SPECIFIC N-ACETYLMURAMOYL-L-ALANINE AMIDASE"/>
    <property type="match status" value="1"/>
</dbReference>
<dbReference type="Pfam" id="PF13516">
    <property type="entry name" value="LRR_6"/>
    <property type="match status" value="1"/>
</dbReference>
<dbReference type="InterPro" id="IPR007253">
    <property type="entry name" value="Cell_wall-bd_2"/>
</dbReference>
<dbReference type="Proteomes" id="UP000694308">
    <property type="component" value="Unassembled WGS sequence"/>
</dbReference>
<dbReference type="Pfam" id="PF04122">
    <property type="entry name" value="CW_binding_2"/>
    <property type="match status" value="3"/>
</dbReference>
<dbReference type="Pfam" id="PF13855">
    <property type="entry name" value="LRR_8"/>
    <property type="match status" value="1"/>
</dbReference>
<dbReference type="AlphaFoldDB" id="A0A949TTS5"/>
<dbReference type="PANTHER" id="PTHR30032">
    <property type="entry name" value="N-ACETYLMURAMOYL-L-ALANINE AMIDASE-RELATED"/>
    <property type="match status" value="1"/>
</dbReference>
<keyword evidence="3" id="KW-0175">Coiled coil</keyword>
<dbReference type="RefSeq" id="WP_218319264.1">
    <property type="nucleotide sequence ID" value="NZ_JAEEGC010000021.1"/>
</dbReference>
<feature type="coiled-coil region" evidence="3">
    <location>
        <begin position="858"/>
        <end position="908"/>
    </location>
</feature>
<keyword evidence="1" id="KW-0433">Leucine-rich repeat</keyword>
<evidence type="ECO:0000256" key="1">
    <source>
        <dbReference type="ARBA" id="ARBA00022614"/>
    </source>
</evidence>
<dbReference type="PROSITE" id="PS51450">
    <property type="entry name" value="LRR"/>
    <property type="match status" value="5"/>
</dbReference>
<evidence type="ECO:0000313" key="5">
    <source>
        <dbReference type="Proteomes" id="UP000694308"/>
    </source>
</evidence>
<proteinExistence type="predicted"/>
<accession>A0A949TTS5</accession>
<dbReference type="SMART" id="SM00365">
    <property type="entry name" value="LRR_SD22"/>
    <property type="match status" value="8"/>
</dbReference>
<protein>
    <submittedName>
        <fullName evidence="4">Cell wall-binding repeat-containing protein</fullName>
    </submittedName>
</protein>
<evidence type="ECO:0000256" key="2">
    <source>
        <dbReference type="ARBA" id="ARBA00022737"/>
    </source>
</evidence>
<organism evidence="4 5">
    <name type="scientific">Clostridium thailandense</name>
    <dbReference type="NCBI Taxonomy" id="2794346"/>
    <lineage>
        <taxon>Bacteria</taxon>
        <taxon>Bacillati</taxon>
        <taxon>Bacillota</taxon>
        <taxon>Clostridia</taxon>
        <taxon>Eubacteriales</taxon>
        <taxon>Clostridiaceae</taxon>
        <taxon>Clostridium</taxon>
    </lineage>
</organism>
<evidence type="ECO:0000256" key="3">
    <source>
        <dbReference type="SAM" id="Coils"/>
    </source>
</evidence>
<keyword evidence="5" id="KW-1185">Reference proteome</keyword>
<dbReference type="Pfam" id="PF12799">
    <property type="entry name" value="LRR_4"/>
    <property type="match status" value="1"/>
</dbReference>
<comment type="caution">
    <text evidence="4">The sequence shown here is derived from an EMBL/GenBank/DDBJ whole genome shotgun (WGS) entry which is preliminary data.</text>
</comment>
<dbReference type="InterPro" id="IPR025875">
    <property type="entry name" value="Leu-rich_rpt_4"/>
</dbReference>
<gene>
    <name evidence="4" type="ORF">I6U48_04760</name>
</gene>
<reference evidence="4" key="1">
    <citation type="submission" date="2020-12" db="EMBL/GenBank/DDBJ databases">
        <title>Clostridium thailandense sp. nov., a novel acetogenic bacterium isolated from peat land soil in Thailand.</title>
        <authorList>
            <person name="Chaikitkaew S."/>
            <person name="Birkeland N.K."/>
        </authorList>
    </citation>
    <scope>NUCLEOTIDE SEQUENCE</scope>
    <source>
        <strain evidence="4">PL3</strain>
    </source>
</reference>